<dbReference type="PROSITE" id="PS00408">
    <property type="entry name" value="CONNEXINS_2"/>
    <property type="match status" value="1"/>
</dbReference>
<evidence type="ECO:0000256" key="12">
    <source>
        <dbReference type="SAM" id="Phobius"/>
    </source>
</evidence>
<evidence type="ECO:0000256" key="10">
    <source>
        <dbReference type="RuleBase" id="RU000630"/>
    </source>
</evidence>
<evidence type="ECO:0000313" key="15">
    <source>
        <dbReference type="EMBL" id="KAK0130919.1"/>
    </source>
</evidence>
<keyword evidence="5 10" id="KW-0812">Transmembrane</keyword>
<dbReference type="Proteomes" id="UP001174136">
    <property type="component" value="Unassembled WGS sequence"/>
</dbReference>
<dbReference type="Gene3D" id="3.40.50.1240">
    <property type="entry name" value="Phosphoglycerate mutase-like"/>
    <property type="match status" value="1"/>
</dbReference>
<feature type="compositionally biased region" description="Basic and acidic residues" evidence="11">
    <location>
        <begin position="365"/>
        <end position="375"/>
    </location>
</feature>
<keyword evidence="9 12" id="KW-0472">Membrane</keyword>
<dbReference type="PROSITE" id="PS00616">
    <property type="entry name" value="HIS_ACID_PHOSPHAT_1"/>
    <property type="match status" value="1"/>
</dbReference>
<feature type="transmembrane region" description="Helical" evidence="12">
    <location>
        <begin position="109"/>
        <end position="131"/>
    </location>
</feature>
<dbReference type="InterPro" id="IPR033379">
    <property type="entry name" value="Acid_Pase_AS"/>
</dbReference>
<dbReference type="InterPro" id="IPR031862">
    <property type="entry name" value="Cx40_C"/>
</dbReference>
<feature type="domain" description="Connexin cysteine-rich" evidence="14">
    <location>
        <begin position="209"/>
        <end position="275"/>
    </location>
</feature>
<feature type="transmembrane region" description="Helical" evidence="12">
    <location>
        <begin position="253"/>
        <end position="277"/>
    </location>
</feature>
<gene>
    <name evidence="15" type="primary">GJA5_1</name>
    <name evidence="15" type="ORF">N1851_034396</name>
</gene>
<dbReference type="InterPro" id="IPR038359">
    <property type="entry name" value="Connexin_N_sf"/>
</dbReference>
<evidence type="ECO:0000259" key="14">
    <source>
        <dbReference type="SMART" id="SM01089"/>
    </source>
</evidence>
<dbReference type="EMBL" id="JAOPHQ010006593">
    <property type="protein sequence ID" value="KAK0130919.1"/>
    <property type="molecule type" value="Genomic_DNA"/>
</dbReference>
<dbReference type="Gene3D" id="1.20.1440.80">
    <property type="entry name" value="Gap junction channel protein cysteine-rich domain"/>
    <property type="match status" value="1"/>
</dbReference>
<dbReference type="AlphaFoldDB" id="A0AA47LZQ5"/>
<dbReference type="PANTHER" id="PTHR11984">
    <property type="entry name" value="CONNEXIN"/>
    <property type="match status" value="1"/>
</dbReference>
<keyword evidence="7" id="KW-0965">Cell junction</keyword>
<comment type="function">
    <text evidence="10">One gap junction consists of a cluster of closely packed pairs of transmembrane channels, the connexons, through which materials of low MW diffuse from one cell to a neighboring cell.</text>
</comment>
<dbReference type="InterPro" id="IPR013092">
    <property type="entry name" value="Connexin_N"/>
</dbReference>
<dbReference type="InterPro" id="IPR034634">
    <property type="entry name" value="Connexin_C"/>
</dbReference>
<feature type="region of interest" description="Disordered" evidence="11">
    <location>
        <begin position="136"/>
        <end position="184"/>
    </location>
</feature>
<dbReference type="PROSITE" id="PS00407">
    <property type="entry name" value="CONNEXINS_1"/>
    <property type="match status" value="1"/>
</dbReference>
<dbReference type="SMART" id="SM00037">
    <property type="entry name" value="CNX"/>
    <property type="match status" value="1"/>
</dbReference>
<evidence type="ECO:0000256" key="9">
    <source>
        <dbReference type="ARBA" id="ARBA00023136"/>
    </source>
</evidence>
<accession>A0AA47LZQ5</accession>
<dbReference type="Pfam" id="PF16791">
    <property type="entry name" value="Connexin40_C"/>
    <property type="match status" value="1"/>
</dbReference>
<dbReference type="InterPro" id="IPR017990">
    <property type="entry name" value="Connexin_CS"/>
</dbReference>
<dbReference type="PRINTS" id="PR00206">
    <property type="entry name" value="CONNEXIN"/>
</dbReference>
<evidence type="ECO:0000259" key="13">
    <source>
        <dbReference type="SMART" id="SM00037"/>
    </source>
</evidence>
<name>A0AA47LZQ5_MERPO</name>
<dbReference type="InterPro" id="IPR019570">
    <property type="entry name" value="Connexin_CCC"/>
</dbReference>
<dbReference type="GO" id="GO:0086076">
    <property type="term" value="F:gap junction channel activity involved in atrial cardiac muscle cell-AV node cell electrical coupling"/>
    <property type="evidence" value="ECO:0007669"/>
    <property type="project" value="TreeGrafter"/>
</dbReference>
<organism evidence="15 16">
    <name type="scientific">Merluccius polli</name>
    <name type="common">Benguela hake</name>
    <name type="synonym">Merluccius cadenati</name>
    <dbReference type="NCBI Taxonomy" id="89951"/>
    <lineage>
        <taxon>Eukaryota</taxon>
        <taxon>Metazoa</taxon>
        <taxon>Chordata</taxon>
        <taxon>Craniata</taxon>
        <taxon>Vertebrata</taxon>
        <taxon>Euteleostomi</taxon>
        <taxon>Actinopterygii</taxon>
        <taxon>Neopterygii</taxon>
        <taxon>Teleostei</taxon>
        <taxon>Neoteleostei</taxon>
        <taxon>Acanthomorphata</taxon>
        <taxon>Zeiogadaria</taxon>
        <taxon>Gadariae</taxon>
        <taxon>Gadiformes</taxon>
        <taxon>Gadoidei</taxon>
        <taxon>Merlucciidae</taxon>
        <taxon>Merluccius</taxon>
    </lineage>
</organism>
<evidence type="ECO:0000256" key="3">
    <source>
        <dbReference type="ARBA" id="ARBA00011455"/>
    </source>
</evidence>
<dbReference type="Pfam" id="PF00029">
    <property type="entry name" value="Connexin"/>
    <property type="match status" value="1"/>
</dbReference>
<keyword evidence="16" id="KW-1185">Reference proteome</keyword>
<dbReference type="SUPFAM" id="SSF53254">
    <property type="entry name" value="Phosphoglycerate mutase-like"/>
    <property type="match status" value="1"/>
</dbReference>
<dbReference type="Pfam" id="PF00328">
    <property type="entry name" value="His_Phos_2"/>
    <property type="match status" value="1"/>
</dbReference>
<proteinExistence type="inferred from homology"/>
<dbReference type="GO" id="GO:0007507">
    <property type="term" value="P:heart development"/>
    <property type="evidence" value="ECO:0007669"/>
    <property type="project" value="TreeGrafter"/>
</dbReference>
<evidence type="ECO:0000256" key="6">
    <source>
        <dbReference type="ARBA" id="ARBA00022868"/>
    </source>
</evidence>
<dbReference type="InterPro" id="IPR029033">
    <property type="entry name" value="His_PPase_superfam"/>
</dbReference>
<feature type="transmembrane region" description="Helical" evidence="12">
    <location>
        <begin position="465"/>
        <end position="484"/>
    </location>
</feature>
<feature type="compositionally biased region" description="Basic and acidic residues" evidence="11">
    <location>
        <begin position="136"/>
        <end position="145"/>
    </location>
</feature>
<dbReference type="FunFam" id="1.20.1440.80:FF:000001">
    <property type="entry name" value="Gap junction alpha-1"/>
    <property type="match status" value="1"/>
</dbReference>
<evidence type="ECO:0000256" key="7">
    <source>
        <dbReference type="ARBA" id="ARBA00022949"/>
    </source>
</evidence>
<feature type="domain" description="Connexin N-terminal" evidence="13">
    <location>
        <begin position="74"/>
        <end position="107"/>
    </location>
</feature>
<evidence type="ECO:0000256" key="1">
    <source>
        <dbReference type="ARBA" id="ARBA00004610"/>
    </source>
</evidence>
<dbReference type="SMART" id="SM01089">
    <property type="entry name" value="Connexin_CCC"/>
    <property type="match status" value="1"/>
</dbReference>
<keyword evidence="6 10" id="KW-0303">Gap junction</keyword>
<evidence type="ECO:0000256" key="11">
    <source>
        <dbReference type="SAM" id="MobiDB-lite"/>
    </source>
</evidence>
<dbReference type="InterPro" id="IPR000560">
    <property type="entry name" value="His_Pase_clade-2"/>
</dbReference>
<feature type="region of interest" description="Disordered" evidence="11">
    <location>
        <begin position="365"/>
        <end position="447"/>
    </location>
</feature>
<evidence type="ECO:0000256" key="8">
    <source>
        <dbReference type="ARBA" id="ARBA00022989"/>
    </source>
</evidence>
<dbReference type="GO" id="GO:0007267">
    <property type="term" value="P:cell-cell signaling"/>
    <property type="evidence" value="ECO:0007669"/>
    <property type="project" value="TreeGrafter"/>
</dbReference>
<comment type="subunit">
    <text evidence="3 10">A connexon is composed of a hexamer of connexins.</text>
</comment>
<evidence type="ECO:0000313" key="16">
    <source>
        <dbReference type="Proteomes" id="UP001174136"/>
    </source>
</evidence>
<dbReference type="SUPFAM" id="SSF118220">
    <property type="entry name" value="Connexin43"/>
    <property type="match status" value="1"/>
</dbReference>
<feature type="transmembrane region" description="Helical" evidence="12">
    <location>
        <begin position="199"/>
        <end position="220"/>
    </location>
</feature>
<dbReference type="CDD" id="cd07061">
    <property type="entry name" value="HP_HAP_like"/>
    <property type="match status" value="1"/>
</dbReference>
<evidence type="ECO:0000256" key="5">
    <source>
        <dbReference type="ARBA" id="ARBA00022692"/>
    </source>
</evidence>
<comment type="caution">
    <text evidence="15">The sequence shown here is derived from an EMBL/GenBank/DDBJ whole genome shotgun (WGS) entry which is preliminary data.</text>
</comment>
<comment type="similarity">
    <text evidence="10">Belongs to the connexin family.</text>
</comment>
<dbReference type="GO" id="GO:0005922">
    <property type="term" value="C:connexin complex"/>
    <property type="evidence" value="ECO:0007669"/>
    <property type="project" value="InterPro"/>
</dbReference>
<reference evidence="15" key="1">
    <citation type="journal article" date="2023" name="Front. Mar. Sci.">
        <title>A new Merluccius polli reference genome to investigate the effects of global change in West African waters.</title>
        <authorList>
            <person name="Mateo J.L."/>
            <person name="Blanco-Fernandez C."/>
            <person name="Garcia-Vazquez E."/>
            <person name="Machado-Schiaffino G."/>
        </authorList>
    </citation>
    <scope>NUCLEOTIDE SEQUENCE</scope>
    <source>
        <strain evidence="15">C29</strain>
        <tissue evidence="15">Fin</tissue>
    </source>
</reference>
<comment type="subcellular location">
    <subcellularLocation>
        <location evidence="1">Cell junction</location>
        <location evidence="1">Gap junction</location>
    </subcellularLocation>
    <subcellularLocation>
        <location evidence="2 10">Cell membrane</location>
        <topology evidence="2 10">Multi-pass membrane protein</topology>
    </subcellularLocation>
</comment>
<dbReference type="PANTHER" id="PTHR11984:SF13">
    <property type="entry name" value="GAP JUNCTION ALPHA-5 PROTEIN"/>
    <property type="match status" value="1"/>
</dbReference>
<dbReference type="InterPro" id="IPR000500">
    <property type="entry name" value="Connexin"/>
</dbReference>
<protein>
    <recommendedName>
        <fullName evidence="10">Gap junction protein</fullName>
    </recommendedName>
</protein>
<keyword evidence="4" id="KW-1003">Cell membrane</keyword>
<sequence length="927" mass="103334">MEVSLTCVDLHFEDQALKVEPMCVALYQPAGMGDWSLLGNFLEEVQEHSTSVGKVWLTILFIFRILVLGTAAESSWGDEQIDFLCDTQQPGCTNVCYDHAFPIAHIRYWVLQIVFVSTPSLIYMGHAMHIVRREEKRRRMEREGREDEEEDEEEEENGGGRRGEAEREKEYLQQKESGKGAASEGMGHVRLKGALLQTYILSIMIRTVMEVTFIVVQYLIYGIFLQALYLCKAWPCPNPVNCYMSRPTEKNVFIVFMLVVAGVSLLLSVVELYHLAWKRVRKCLRRKAAARKKSQEAAAAAAALQALGPDGAARPPSVSCTPPPDFSQCLAVSPGHMNAMASMSAMATHPFSNRVALRQNSENLATERHHGRDNTEGEPNFLQMSYDQPPATPTDGLAAPHAGFQKDKRRLSKTSGSSSRVRPADLAEPDSQRAAASPQSGTWGHDLTTERLIQSSVRRQNMRTFWTKAGVLGSVSMAFGSMWWSQQKTEPDPLASACPSVNTHPTSPYELKLVQVLFRHGARTPLKSIPDVLEAQWVPSLLDPPAHTKINYVVRDLQGGPQPPMPVEDGYRKNTLTGGSFPGQLTTVGMQQLYELGERLRKRYVEEVPFLSPVFSATEVYVRSTNIVRTIESAKCLVAGLFKQQQNGTVRILTTEALSENLYPNYNGCKLLKMIAGHRWAESATVPDIVADLQRIQSALGIAANQRLDFILIRDDMVAREAHGLPCPPLLDTWRSTVEQRAVDMIYHIYEPSKRENLQLCVGPLLHMLMVNMEEKLQGTAAEPNRSDSPSQQLSTLRMGLGTVSPCTELASVRLISVFPPPKHMPTRKLFLYSAHDTTLIPCLMALGIFDMRWPPYAADITLELHEHRQTKEAFVKVSYIGQDQLIPGCSGVYCPVQEFKQALSACSLSSELYQSRCSNTEGVAKP</sequence>
<keyword evidence="8 12" id="KW-1133">Transmembrane helix</keyword>
<evidence type="ECO:0000256" key="4">
    <source>
        <dbReference type="ARBA" id="ARBA00022475"/>
    </source>
</evidence>
<feature type="compositionally biased region" description="Acidic residues" evidence="11">
    <location>
        <begin position="146"/>
        <end position="157"/>
    </location>
</feature>
<feature type="compositionally biased region" description="Basic and acidic residues" evidence="11">
    <location>
        <begin position="158"/>
        <end position="178"/>
    </location>
</feature>
<evidence type="ECO:0000256" key="2">
    <source>
        <dbReference type="ARBA" id="ARBA00004651"/>
    </source>
</evidence>